<dbReference type="GO" id="GO:0045944">
    <property type="term" value="P:positive regulation of transcription by RNA polymerase II"/>
    <property type="evidence" value="ECO:0007669"/>
    <property type="project" value="TreeGrafter"/>
</dbReference>
<dbReference type="PROSITE" id="PS51299">
    <property type="entry name" value="HTH_APSES"/>
    <property type="match status" value="1"/>
</dbReference>
<sequence>MNNNSSTLTEMDIDQRDSYRFVSPSQIGVNQYHHSSINVPLPTNIEQDLRLNYTQQQHNSSVYVSSNMVNMNNNEPNIINETSARHQPVLQMELLRSVPSSSSSSLSSPSKPQNLMKPLQLIIWTQRPKFAISFWEEEGILCYQVDANGVCVARRQDNDMINGTKLLNVTGMSRGKRDGILKNEKARAVVKVGPMHLKGVWITFNRAKELSNQFKISELLYPLFLNDPNVYFQNMQKHVLPVQCVPSNQTESSKKQTHEFEDYEYNDISAFQESTFSQNIPNVEINEPFTVQSHVKHEVSTNATSTPMFNLVSCVSTPDSSFEFRKASQVTHHVYPSYNDINNSNNNNRNAQQTSVNSFLTRENYDNDYLKSFPYSPMPIAPLATPSSAVPAIHTQDNYNSQAPATQFQRFSTDEMIISASVSQQQQYYHSHHNQHQQFIPYNINSDDSPSTFLCMPPISANSSSPPTSTDPSATFQFELNSSRCQKNVSHKPLQSTNNIFVSNSHNQQQKQQNNGFI</sequence>
<evidence type="ECO:0000256" key="4">
    <source>
        <dbReference type="ARBA" id="ARBA00023163"/>
    </source>
</evidence>
<keyword evidence="2" id="KW-0805">Transcription regulation</keyword>
<dbReference type="PANTHER" id="PTHR47792:SF1">
    <property type="entry name" value="PROTEIN SOK2-RELATED"/>
    <property type="match status" value="1"/>
</dbReference>
<comment type="caution">
    <text evidence="6">The sequence shown here is derived from an EMBL/GenBank/DDBJ whole genome shotgun (WGS) entry which is preliminary data.</text>
</comment>
<evidence type="ECO:0000259" key="5">
    <source>
        <dbReference type="PROSITE" id="PS51299"/>
    </source>
</evidence>
<dbReference type="InterPro" id="IPR018004">
    <property type="entry name" value="KilA/APSES_HTH"/>
</dbReference>
<evidence type="ECO:0000256" key="2">
    <source>
        <dbReference type="ARBA" id="ARBA00023015"/>
    </source>
</evidence>
<keyword evidence="4" id="KW-0804">Transcription</keyword>
<dbReference type="Pfam" id="PF04383">
    <property type="entry name" value="KilA-N"/>
    <property type="match status" value="1"/>
</dbReference>
<gene>
    <name evidence="6" type="ORF">INT46_003003</name>
</gene>
<evidence type="ECO:0000256" key="3">
    <source>
        <dbReference type="ARBA" id="ARBA00023125"/>
    </source>
</evidence>
<dbReference type="InterPro" id="IPR029790">
    <property type="entry name" value="EFG1/Phd1/StuA"/>
</dbReference>
<dbReference type="Gene3D" id="3.10.260.10">
    <property type="entry name" value="Transcription regulator HTH, APSES-type DNA-binding domain"/>
    <property type="match status" value="1"/>
</dbReference>
<dbReference type="PANTHER" id="PTHR47792">
    <property type="entry name" value="PROTEIN SOK2-RELATED"/>
    <property type="match status" value="1"/>
</dbReference>
<evidence type="ECO:0000256" key="1">
    <source>
        <dbReference type="ARBA" id="ARBA00007247"/>
    </source>
</evidence>
<proteinExistence type="inferred from homology"/>
<feature type="domain" description="HTH APSES-type" evidence="5">
    <location>
        <begin position="129"/>
        <end position="236"/>
    </location>
</feature>
<dbReference type="Proteomes" id="UP000650833">
    <property type="component" value="Unassembled WGS sequence"/>
</dbReference>
<dbReference type="GO" id="GO:0043565">
    <property type="term" value="F:sequence-specific DNA binding"/>
    <property type="evidence" value="ECO:0007669"/>
    <property type="project" value="TreeGrafter"/>
</dbReference>
<name>A0A8H7RE24_9FUNG</name>
<dbReference type="GO" id="GO:0005634">
    <property type="term" value="C:nucleus"/>
    <property type="evidence" value="ECO:0007669"/>
    <property type="project" value="TreeGrafter"/>
</dbReference>
<evidence type="ECO:0000313" key="7">
    <source>
        <dbReference type="Proteomes" id="UP000650833"/>
    </source>
</evidence>
<dbReference type="InterPro" id="IPR036887">
    <property type="entry name" value="HTH_APSES_sf"/>
</dbReference>
<reference evidence="6" key="1">
    <citation type="submission" date="2020-12" db="EMBL/GenBank/DDBJ databases">
        <title>Metabolic potential, ecology and presence of endohyphal bacteria is reflected in genomic diversity of Mucoromycotina.</title>
        <authorList>
            <person name="Muszewska A."/>
            <person name="Okrasinska A."/>
            <person name="Steczkiewicz K."/>
            <person name="Drgas O."/>
            <person name="Orlowska M."/>
            <person name="Perlinska-Lenart U."/>
            <person name="Aleksandrzak-Piekarczyk T."/>
            <person name="Szatraj K."/>
            <person name="Zielenkiewicz U."/>
            <person name="Pilsyk S."/>
            <person name="Malc E."/>
            <person name="Mieczkowski P."/>
            <person name="Kruszewska J.S."/>
            <person name="Biernat P."/>
            <person name="Pawlowska J."/>
        </authorList>
    </citation>
    <scope>NUCLEOTIDE SEQUENCE</scope>
    <source>
        <strain evidence="6">CBS 226.32</strain>
    </source>
</reference>
<protein>
    <recommendedName>
        <fullName evidence="5">HTH APSES-type domain-containing protein</fullName>
    </recommendedName>
</protein>
<evidence type="ECO:0000313" key="6">
    <source>
        <dbReference type="EMBL" id="KAG2208795.1"/>
    </source>
</evidence>
<comment type="similarity">
    <text evidence="1">Belongs to the EFG1/PHD1/stuA family.</text>
</comment>
<keyword evidence="3" id="KW-0238">DNA-binding</keyword>
<organism evidence="6 7">
    <name type="scientific">Mucor plumbeus</name>
    <dbReference type="NCBI Taxonomy" id="97098"/>
    <lineage>
        <taxon>Eukaryota</taxon>
        <taxon>Fungi</taxon>
        <taxon>Fungi incertae sedis</taxon>
        <taxon>Mucoromycota</taxon>
        <taxon>Mucoromycotina</taxon>
        <taxon>Mucoromycetes</taxon>
        <taxon>Mucorales</taxon>
        <taxon>Mucorineae</taxon>
        <taxon>Mucoraceae</taxon>
        <taxon>Mucor</taxon>
    </lineage>
</organism>
<dbReference type="AlphaFoldDB" id="A0A8H7RE24"/>
<dbReference type="SMART" id="SM01252">
    <property type="entry name" value="KilA-N"/>
    <property type="match status" value="1"/>
</dbReference>
<accession>A0A8H7RE24</accession>
<dbReference type="EMBL" id="JAEPRC010000107">
    <property type="protein sequence ID" value="KAG2208795.1"/>
    <property type="molecule type" value="Genomic_DNA"/>
</dbReference>
<dbReference type="SUPFAM" id="SSF54616">
    <property type="entry name" value="DNA-binding domain of Mlu1-box binding protein MBP1"/>
    <property type="match status" value="1"/>
</dbReference>
<dbReference type="OrthoDB" id="5407653at2759"/>
<dbReference type="GO" id="GO:0003700">
    <property type="term" value="F:DNA-binding transcription factor activity"/>
    <property type="evidence" value="ECO:0007669"/>
    <property type="project" value="TreeGrafter"/>
</dbReference>
<dbReference type="InterPro" id="IPR003163">
    <property type="entry name" value="Tscrpt_reg_HTH_APSES-type"/>
</dbReference>
<keyword evidence="7" id="KW-1185">Reference proteome</keyword>